<dbReference type="PROSITE" id="PS00854">
    <property type="entry name" value="PROTEASOME_BETA_1"/>
    <property type="match status" value="1"/>
</dbReference>
<keyword evidence="2 9" id="KW-0963">Cytoplasm</keyword>
<comment type="subunit">
    <text evidence="9">Component of the proteasome complex.</text>
</comment>
<keyword evidence="5" id="KW-0378">Hydrolase</keyword>
<dbReference type="VEuPathDB" id="CryptoDB:cand_000870"/>
<dbReference type="GO" id="GO:0005839">
    <property type="term" value="C:proteasome core complex"/>
    <property type="evidence" value="ECO:0007669"/>
    <property type="project" value="InterPro"/>
</dbReference>
<evidence type="ECO:0000313" key="11">
    <source>
        <dbReference type="Proteomes" id="UP000186804"/>
    </source>
</evidence>
<keyword evidence="7 9" id="KW-0539">Nucleus</keyword>
<gene>
    <name evidence="10" type="ORF">cand_000870</name>
</gene>
<dbReference type="InterPro" id="IPR023333">
    <property type="entry name" value="Proteasome_suB-type"/>
</dbReference>
<evidence type="ECO:0000256" key="2">
    <source>
        <dbReference type="ARBA" id="ARBA00022490"/>
    </source>
</evidence>
<evidence type="ECO:0000313" key="10">
    <source>
        <dbReference type="EMBL" id="OII76566.1"/>
    </source>
</evidence>
<dbReference type="RefSeq" id="XP_067068412.1">
    <property type="nucleotide sequence ID" value="XM_067210337.1"/>
</dbReference>
<name>A0A1J4MQW2_9CRYT</name>
<keyword evidence="4" id="KW-0888">Threonine protease</keyword>
<keyword evidence="6 9" id="KW-0647">Proteasome</keyword>
<dbReference type="Pfam" id="PF00227">
    <property type="entry name" value="Proteasome"/>
    <property type="match status" value="1"/>
</dbReference>
<comment type="subcellular location">
    <subcellularLocation>
        <location evidence="9">Cytoplasm</location>
    </subcellularLocation>
    <subcellularLocation>
        <location evidence="9">Nucleus</location>
    </subcellularLocation>
</comment>
<protein>
    <recommendedName>
        <fullName evidence="9">Proteasome subunit beta</fullName>
    </recommendedName>
</protein>
<evidence type="ECO:0000256" key="7">
    <source>
        <dbReference type="ARBA" id="ARBA00023242"/>
    </source>
</evidence>
<dbReference type="OrthoDB" id="429533at2759"/>
<feature type="active site" description="Nucleophile" evidence="8">
    <location>
        <position position="43"/>
    </location>
</feature>
<dbReference type="GO" id="GO:0051603">
    <property type="term" value="P:proteolysis involved in protein catabolic process"/>
    <property type="evidence" value="ECO:0007669"/>
    <property type="project" value="InterPro"/>
</dbReference>
<organism evidence="10 11">
    <name type="scientific">Cryptosporidium andersoni</name>
    <dbReference type="NCBI Taxonomy" id="117008"/>
    <lineage>
        <taxon>Eukaryota</taxon>
        <taxon>Sar</taxon>
        <taxon>Alveolata</taxon>
        <taxon>Apicomplexa</taxon>
        <taxon>Conoidasida</taxon>
        <taxon>Coccidia</taxon>
        <taxon>Eucoccidiorida</taxon>
        <taxon>Eimeriorina</taxon>
        <taxon>Cryptosporidiidae</taxon>
        <taxon>Cryptosporidium</taxon>
    </lineage>
</organism>
<dbReference type="PANTHER" id="PTHR32194">
    <property type="entry name" value="METALLOPROTEASE TLDD"/>
    <property type="match status" value="1"/>
</dbReference>
<dbReference type="GO" id="GO:0004298">
    <property type="term" value="F:threonine-type endopeptidase activity"/>
    <property type="evidence" value="ECO:0007669"/>
    <property type="project" value="UniProtKB-KW"/>
</dbReference>
<evidence type="ECO:0000256" key="8">
    <source>
        <dbReference type="PIRSR" id="PIRSR600243-1"/>
    </source>
</evidence>
<comment type="caution">
    <text evidence="10">The sequence shown here is derived from an EMBL/GenBank/DDBJ whole genome shotgun (WGS) entry which is preliminary data.</text>
</comment>
<evidence type="ECO:0000256" key="4">
    <source>
        <dbReference type="ARBA" id="ARBA00022698"/>
    </source>
</evidence>
<evidence type="ECO:0000256" key="9">
    <source>
        <dbReference type="RuleBase" id="RU004203"/>
    </source>
</evidence>
<dbReference type="CDD" id="cd03763">
    <property type="entry name" value="proteasome_beta_type_7"/>
    <property type="match status" value="1"/>
</dbReference>
<dbReference type="InterPro" id="IPR000243">
    <property type="entry name" value="Pept_T1A_subB"/>
</dbReference>
<keyword evidence="3" id="KW-0645">Protease</keyword>
<dbReference type="InterPro" id="IPR029055">
    <property type="entry name" value="Ntn_hydrolases_N"/>
</dbReference>
<proteinExistence type="inferred from homology"/>
<dbReference type="SUPFAM" id="SSF56235">
    <property type="entry name" value="N-terminal nucleophile aminohydrolases (Ntn hydrolases)"/>
    <property type="match status" value="1"/>
</dbReference>
<sequence length="282" mass="30940">MDTFLQAYFQEKSSLGFNFDNSLRNEKLIKDGIKELPVVKTGTTIVGVVCKECVVLGADTRATNGPIVADKDCDKIHRLADNIYAAGAGTAADLDHVTSMIEGKLELLRLQMNRQPRVSNAVSMLSRHLYPYQGYIGAHLIVAGSDITGNYIYQVSNYGSIMQHPYVSMGSGSLSATTVLESGYRDGLSQDEGTELVASAIRAGIYNDLYSGSNVNILIITSKNVHHFRYFDTTAATRLYRQPKLTVFPKGTTPQIMEKIEELKVSLIENTTVQDISDVVMA</sequence>
<dbReference type="GO" id="GO:0005737">
    <property type="term" value="C:cytoplasm"/>
    <property type="evidence" value="ECO:0007669"/>
    <property type="project" value="UniProtKB-SubCell"/>
</dbReference>
<evidence type="ECO:0000256" key="1">
    <source>
        <dbReference type="ARBA" id="ARBA00001198"/>
    </source>
</evidence>
<accession>A0A1J4MQW2</accession>
<comment type="similarity">
    <text evidence="9">Belongs to the peptidase T1B family.</text>
</comment>
<dbReference type="EMBL" id="LRBS01000057">
    <property type="protein sequence ID" value="OII76566.1"/>
    <property type="molecule type" value="Genomic_DNA"/>
</dbReference>
<comment type="catalytic activity">
    <reaction evidence="1">
        <text>Cleavage of peptide bonds with very broad specificity.</text>
        <dbReference type="EC" id="3.4.25.1"/>
    </reaction>
</comment>
<keyword evidence="11" id="KW-1185">Reference proteome</keyword>
<evidence type="ECO:0000256" key="3">
    <source>
        <dbReference type="ARBA" id="ARBA00022670"/>
    </source>
</evidence>
<dbReference type="GO" id="GO:0005634">
    <property type="term" value="C:nucleus"/>
    <property type="evidence" value="ECO:0007669"/>
    <property type="project" value="UniProtKB-SubCell"/>
</dbReference>
<dbReference type="InterPro" id="IPR016050">
    <property type="entry name" value="Proteasome_bsu_CS"/>
</dbReference>
<dbReference type="PANTHER" id="PTHR32194:SF4">
    <property type="entry name" value="PROTEASOME SUBUNIT BETA TYPE-7"/>
    <property type="match status" value="1"/>
</dbReference>
<dbReference type="AlphaFoldDB" id="A0A1J4MQW2"/>
<dbReference type="PRINTS" id="PR00141">
    <property type="entry name" value="PROTEASOME"/>
</dbReference>
<comment type="function">
    <text evidence="9">Component of the proteasome, a multicatalytic proteinase complex which is characterized by its ability to cleave peptides with Arg, Phe, Tyr, Leu, and Glu adjacent to the leaving group at neutral or slightly basic pH. The proteasome has an ATP-dependent proteolytic activity.</text>
</comment>
<dbReference type="InterPro" id="IPR001353">
    <property type="entry name" value="Proteasome_sua/b"/>
</dbReference>
<evidence type="ECO:0000256" key="6">
    <source>
        <dbReference type="ARBA" id="ARBA00022942"/>
    </source>
</evidence>
<reference evidence="10 11" key="1">
    <citation type="submission" date="2016-10" db="EMBL/GenBank/DDBJ databases">
        <title>Reductive evolution of mitochondrial metabolism and differential evolution of invasion-related proteins in Cryptosporidium.</title>
        <authorList>
            <person name="Liu S."/>
            <person name="Roellig D.M."/>
            <person name="Guo Y."/>
            <person name="Li N."/>
            <person name="Frace M.A."/>
            <person name="Tang K."/>
            <person name="Zhang L."/>
            <person name="Feng Y."/>
            <person name="Xiao L."/>
        </authorList>
    </citation>
    <scope>NUCLEOTIDE SEQUENCE [LARGE SCALE GENOMIC DNA]</scope>
    <source>
        <strain evidence="10">30847</strain>
    </source>
</reference>
<dbReference type="GeneID" id="92364272"/>
<dbReference type="Gene3D" id="3.60.20.10">
    <property type="entry name" value="Glutamine Phosphoribosylpyrophosphate, subunit 1, domain 1"/>
    <property type="match status" value="1"/>
</dbReference>
<dbReference type="Proteomes" id="UP000186804">
    <property type="component" value="Unassembled WGS sequence"/>
</dbReference>
<dbReference type="PROSITE" id="PS51476">
    <property type="entry name" value="PROTEASOME_BETA_2"/>
    <property type="match status" value="1"/>
</dbReference>
<evidence type="ECO:0000256" key="5">
    <source>
        <dbReference type="ARBA" id="ARBA00022801"/>
    </source>
</evidence>